<evidence type="ECO:0000256" key="9">
    <source>
        <dbReference type="ARBA" id="ARBA00022792"/>
    </source>
</evidence>
<sequence>MAAVLLLLRRGRPGALKALCLGAQVLRGPAAAAALSAESGKAEKGQPAAPKKQSPPKKPAAPPPEPFDNTRYRNLQHHDYTALTFLDLTLELAEFRMPQPSSGRLSPRH</sequence>
<evidence type="ECO:0000256" key="15">
    <source>
        <dbReference type="ARBA" id="ARBA00033273"/>
    </source>
</evidence>
<keyword evidence="9" id="KW-0999">Mitochondrion inner membrane</keyword>
<evidence type="ECO:0000256" key="13">
    <source>
        <dbReference type="ARBA" id="ARBA00023136"/>
    </source>
</evidence>
<dbReference type="GeneID" id="103127310"/>
<evidence type="ECO:0000256" key="2">
    <source>
        <dbReference type="ARBA" id="ARBA00004443"/>
    </source>
</evidence>
<comment type="similarity">
    <text evidence="3">Belongs to the complex I NDUFV3 subunit family.</text>
</comment>
<keyword evidence="7" id="KW-0597">Phosphoprotein</keyword>
<keyword evidence="10" id="KW-0809">Transit peptide</keyword>
<evidence type="ECO:0000256" key="14">
    <source>
        <dbReference type="ARBA" id="ARBA00031541"/>
    </source>
</evidence>
<evidence type="ECO:0000256" key="3">
    <source>
        <dbReference type="ARBA" id="ARBA00009783"/>
    </source>
</evidence>
<dbReference type="PANTHER" id="PTHR17117:SF1">
    <property type="entry name" value="NADH DEHYDROGENASE [UBIQUINONE] FLAVOPROTEIN 3, MITOCHONDRIAL"/>
    <property type="match status" value="1"/>
</dbReference>
<evidence type="ECO:0000256" key="4">
    <source>
        <dbReference type="ARBA" id="ARBA00011256"/>
    </source>
</evidence>
<comment type="subunit">
    <text evidence="4">Complex I is composed of 45 different subunits. This is a component of the flavoprotein-sulfur (FP) fragment of the enzyme.</text>
</comment>
<dbReference type="GO" id="GO:0045271">
    <property type="term" value="C:respiratory chain complex I"/>
    <property type="evidence" value="ECO:0007669"/>
    <property type="project" value="InterPro"/>
</dbReference>
<evidence type="ECO:0000256" key="12">
    <source>
        <dbReference type="ARBA" id="ARBA00023128"/>
    </source>
</evidence>
<dbReference type="Proteomes" id="UP001652624">
    <property type="component" value="Chromosome 9"/>
</dbReference>
<reference evidence="18" key="1">
    <citation type="submission" date="2025-08" db="UniProtKB">
        <authorList>
            <consortium name="RefSeq"/>
        </authorList>
    </citation>
    <scope>IDENTIFICATION</scope>
</reference>
<evidence type="ECO:0000313" key="17">
    <source>
        <dbReference type="Proteomes" id="UP001652624"/>
    </source>
</evidence>
<protein>
    <recommendedName>
        <fullName evidence="5">NADH dehydrogenase [ubiquinone] flavoprotein 3, mitochondrial</fullName>
    </recommendedName>
    <alternativeName>
        <fullName evidence="15">Complex I-9kD</fullName>
    </alternativeName>
    <alternativeName>
        <fullName evidence="14">NADH-ubiquinone oxidoreductase 9 kDa subunit</fullName>
    </alternativeName>
</protein>
<evidence type="ECO:0000256" key="11">
    <source>
        <dbReference type="ARBA" id="ARBA00022982"/>
    </source>
</evidence>
<dbReference type="GO" id="GO:0005743">
    <property type="term" value="C:mitochondrial inner membrane"/>
    <property type="evidence" value="ECO:0007669"/>
    <property type="project" value="UniProtKB-SubCell"/>
</dbReference>
<dbReference type="Pfam" id="PF15880">
    <property type="entry name" value="NDUFV3"/>
    <property type="match status" value="1"/>
</dbReference>
<evidence type="ECO:0000313" key="18">
    <source>
        <dbReference type="RefSeq" id="XP_007538270.2"/>
    </source>
</evidence>
<evidence type="ECO:0000256" key="1">
    <source>
        <dbReference type="ARBA" id="ARBA00002253"/>
    </source>
</evidence>
<keyword evidence="11" id="KW-0249">Electron transport</keyword>
<keyword evidence="8" id="KW-0679">Respiratory chain</keyword>
<keyword evidence="13" id="KW-0472">Membrane</keyword>
<proteinExistence type="inferred from homology"/>
<name>A0A1S3ANW2_ERIEU</name>
<evidence type="ECO:0000256" key="7">
    <source>
        <dbReference type="ARBA" id="ARBA00022553"/>
    </source>
</evidence>
<comment type="subcellular location">
    <subcellularLocation>
        <location evidence="2">Mitochondrion inner membrane</location>
        <topology evidence="2">Peripheral membrane protein</topology>
        <orientation evidence="2">Matrix side</orientation>
    </subcellularLocation>
</comment>
<keyword evidence="12" id="KW-0496">Mitochondrion</keyword>
<evidence type="ECO:0000256" key="10">
    <source>
        <dbReference type="ARBA" id="ARBA00022946"/>
    </source>
</evidence>
<evidence type="ECO:0000256" key="16">
    <source>
        <dbReference type="SAM" id="MobiDB-lite"/>
    </source>
</evidence>
<dbReference type="AlphaFoldDB" id="A0A1S3ANW2"/>
<evidence type="ECO:0000256" key="8">
    <source>
        <dbReference type="ARBA" id="ARBA00022660"/>
    </source>
</evidence>
<organism evidence="17 18">
    <name type="scientific">Erinaceus europaeus</name>
    <name type="common">Western European hedgehog</name>
    <dbReference type="NCBI Taxonomy" id="9365"/>
    <lineage>
        <taxon>Eukaryota</taxon>
        <taxon>Metazoa</taxon>
        <taxon>Chordata</taxon>
        <taxon>Craniata</taxon>
        <taxon>Vertebrata</taxon>
        <taxon>Euteleostomi</taxon>
        <taxon>Mammalia</taxon>
        <taxon>Eutheria</taxon>
        <taxon>Laurasiatheria</taxon>
        <taxon>Eulipotyphla</taxon>
        <taxon>Erinaceidae</taxon>
        <taxon>Erinaceinae</taxon>
        <taxon>Erinaceus</taxon>
    </lineage>
</organism>
<dbReference type="PANTHER" id="PTHR17117">
    <property type="entry name" value="NADH-UBIQUINONE OXIDOREDUCTASE"/>
    <property type="match status" value="1"/>
</dbReference>
<dbReference type="RefSeq" id="XP_007538270.2">
    <property type="nucleotide sequence ID" value="XM_007538208.3"/>
</dbReference>
<comment type="function">
    <text evidence="1">Accessory subunit of the mitochondrial membrane respiratory chain NADH dehydrogenase (Complex I), that is believed not to be involved in catalysis. Complex I functions in the transfer of electrons from NADH to the respiratory chain. The immediate electron acceptor for the enzyme is believed to be ubiquinone. May be the terminally assembled subunit of Complex I.</text>
</comment>
<dbReference type="GO" id="GO:0042775">
    <property type="term" value="P:mitochondrial ATP synthesis coupled electron transport"/>
    <property type="evidence" value="ECO:0007669"/>
    <property type="project" value="TreeGrafter"/>
</dbReference>
<dbReference type="CTD" id="4731"/>
<evidence type="ECO:0000256" key="6">
    <source>
        <dbReference type="ARBA" id="ARBA00022448"/>
    </source>
</evidence>
<dbReference type="eggNOG" id="ENOG502S46A">
    <property type="taxonomic scope" value="Eukaryota"/>
</dbReference>
<dbReference type="OrthoDB" id="6161911at2759"/>
<keyword evidence="6" id="KW-0813">Transport</keyword>
<feature type="region of interest" description="Disordered" evidence="16">
    <location>
        <begin position="32"/>
        <end position="74"/>
    </location>
</feature>
<keyword evidence="17" id="KW-1185">Reference proteome</keyword>
<gene>
    <name evidence="18" type="primary">NDUFV3</name>
</gene>
<dbReference type="InParanoid" id="A0A1S3ANW2"/>
<feature type="compositionally biased region" description="Pro residues" evidence="16">
    <location>
        <begin position="56"/>
        <end position="66"/>
    </location>
</feature>
<dbReference type="InterPro" id="IPR026193">
    <property type="entry name" value="NDUFV3"/>
</dbReference>
<dbReference type="FunCoup" id="A0A1S3ANW2">
    <property type="interactions" value="427"/>
</dbReference>
<accession>A0A1S3ANW2</accession>
<evidence type="ECO:0000256" key="5">
    <source>
        <dbReference type="ARBA" id="ARBA00021981"/>
    </source>
</evidence>